<dbReference type="Proteomes" id="UP000553632">
    <property type="component" value="Unassembled WGS sequence"/>
</dbReference>
<evidence type="ECO:0000256" key="1">
    <source>
        <dbReference type="SAM" id="MobiDB-lite"/>
    </source>
</evidence>
<keyword evidence="3" id="KW-1185">Reference proteome</keyword>
<name>A0A7J6U1E0_PEROL</name>
<sequence length="211" mass="22369">ARQIQLERTEEDEPTAAQTKGHDSGSEAEVTANSAEEASESVVGDESHAQHSSREESVGADHRLRPDLFSSNTEDMVVQRHESNPAARHAQTIEQRSAVETLDESRSYFIAVGPAAGSELVPGEEEGRTAAQTRGDDLGSERQIVGRPVTESPPTSVGGQDRVRDLPPDGSNVYGGRPRHGSLSSPRQSASFTGSSDLNVQGCGVVAVAQK</sequence>
<feature type="non-terminal residue" evidence="2">
    <location>
        <position position="211"/>
    </location>
</feature>
<feature type="compositionally biased region" description="Basic and acidic residues" evidence="1">
    <location>
        <begin position="45"/>
        <end position="66"/>
    </location>
</feature>
<evidence type="ECO:0000313" key="3">
    <source>
        <dbReference type="Proteomes" id="UP000553632"/>
    </source>
</evidence>
<feature type="region of interest" description="Disordered" evidence="1">
    <location>
        <begin position="114"/>
        <end position="198"/>
    </location>
</feature>
<accession>A0A7J6U1E0</accession>
<organism evidence="2 3">
    <name type="scientific">Perkinsus olseni</name>
    <name type="common">Perkinsus atlanticus</name>
    <dbReference type="NCBI Taxonomy" id="32597"/>
    <lineage>
        <taxon>Eukaryota</taxon>
        <taxon>Sar</taxon>
        <taxon>Alveolata</taxon>
        <taxon>Perkinsozoa</taxon>
        <taxon>Perkinsea</taxon>
        <taxon>Perkinsida</taxon>
        <taxon>Perkinsidae</taxon>
        <taxon>Perkinsus</taxon>
    </lineage>
</organism>
<reference evidence="2 3" key="1">
    <citation type="submission" date="2020-04" db="EMBL/GenBank/DDBJ databases">
        <title>Perkinsus olseni comparative genomics.</title>
        <authorList>
            <person name="Bogema D.R."/>
        </authorList>
    </citation>
    <scope>NUCLEOTIDE SEQUENCE [LARGE SCALE GENOMIC DNA]</scope>
    <source>
        <strain evidence="2 3">ATCC PRA-207</strain>
    </source>
</reference>
<dbReference type="AlphaFoldDB" id="A0A7J6U1E0"/>
<evidence type="ECO:0000313" key="2">
    <source>
        <dbReference type="EMBL" id="KAF4750690.1"/>
    </source>
</evidence>
<proteinExistence type="predicted"/>
<feature type="compositionally biased region" description="Polar residues" evidence="1">
    <location>
        <begin position="182"/>
        <end position="198"/>
    </location>
</feature>
<protein>
    <submittedName>
        <fullName evidence="2">Uncharacterized protein</fullName>
    </submittedName>
</protein>
<comment type="caution">
    <text evidence="2">The sequence shown here is derived from an EMBL/GenBank/DDBJ whole genome shotgun (WGS) entry which is preliminary data.</text>
</comment>
<feature type="non-terminal residue" evidence="2">
    <location>
        <position position="1"/>
    </location>
</feature>
<gene>
    <name evidence="2" type="ORF">FOZ63_017057</name>
</gene>
<dbReference type="EMBL" id="JABANO010007097">
    <property type="protein sequence ID" value="KAF4750690.1"/>
    <property type="molecule type" value="Genomic_DNA"/>
</dbReference>
<feature type="region of interest" description="Disordered" evidence="1">
    <location>
        <begin position="1"/>
        <end position="99"/>
    </location>
</feature>